<dbReference type="CDD" id="cd04301">
    <property type="entry name" value="NAT_SF"/>
    <property type="match status" value="1"/>
</dbReference>
<keyword evidence="3" id="KW-1185">Reference proteome</keyword>
<dbReference type="SUPFAM" id="SSF55729">
    <property type="entry name" value="Acyl-CoA N-acyltransferases (Nat)"/>
    <property type="match status" value="1"/>
</dbReference>
<dbReference type="EMBL" id="QORN01000006">
    <property type="protein sequence ID" value="MBD5805857.1"/>
    <property type="molecule type" value="Genomic_DNA"/>
</dbReference>
<organism evidence="2 3">
    <name type="scientific">Limosilactobacillus walteri</name>
    <dbReference type="NCBI Taxonomy" id="2268022"/>
    <lineage>
        <taxon>Bacteria</taxon>
        <taxon>Bacillati</taxon>
        <taxon>Bacillota</taxon>
        <taxon>Bacilli</taxon>
        <taxon>Lactobacillales</taxon>
        <taxon>Lactobacillaceae</taxon>
        <taxon>Limosilactobacillus</taxon>
    </lineage>
</organism>
<dbReference type="InterPro" id="IPR000182">
    <property type="entry name" value="GNAT_dom"/>
</dbReference>
<evidence type="ECO:0000259" key="1">
    <source>
        <dbReference type="PROSITE" id="PS51186"/>
    </source>
</evidence>
<dbReference type="RefSeq" id="WP_191667608.1">
    <property type="nucleotide sequence ID" value="NZ_QORN01000006.1"/>
</dbReference>
<dbReference type="Pfam" id="PF00583">
    <property type="entry name" value="Acetyltransf_1"/>
    <property type="match status" value="1"/>
</dbReference>
<name>A0ABR8P4D1_9LACO</name>
<dbReference type="Proteomes" id="UP000704341">
    <property type="component" value="Unassembled WGS sequence"/>
</dbReference>
<evidence type="ECO:0000313" key="2">
    <source>
        <dbReference type="EMBL" id="MBD5805857.1"/>
    </source>
</evidence>
<accession>A0ABR8P4D1</accession>
<feature type="domain" description="N-acetyltransferase" evidence="1">
    <location>
        <begin position="10"/>
        <end position="154"/>
    </location>
</feature>
<sequence length="159" mass="18399">MNNKIKADQLEIKPVDKVTAAHWKLLLLADSNKNLVQSYLQLGLTFAIYKEAKLAAIMVLQEVSQFKLEIKNISVDPEFENQGIATKLLHYAIQFAKKHHYQQLQIGTGSTSFKQLYLYQKVGFRITDIKSNFFIENYERPIHENGLLLRDMLMLTINI</sequence>
<protein>
    <submittedName>
        <fullName evidence="2">N-acetyltransferase</fullName>
    </submittedName>
</protein>
<dbReference type="InterPro" id="IPR016181">
    <property type="entry name" value="Acyl_CoA_acyltransferase"/>
</dbReference>
<dbReference type="Gene3D" id="3.40.630.30">
    <property type="match status" value="1"/>
</dbReference>
<proteinExistence type="predicted"/>
<dbReference type="PROSITE" id="PS51186">
    <property type="entry name" value="GNAT"/>
    <property type="match status" value="1"/>
</dbReference>
<comment type="caution">
    <text evidence="2">The sequence shown here is derived from an EMBL/GenBank/DDBJ whole genome shotgun (WGS) entry which is preliminary data.</text>
</comment>
<gene>
    <name evidence="2" type="ORF">DTK66_01815</name>
</gene>
<evidence type="ECO:0000313" key="3">
    <source>
        <dbReference type="Proteomes" id="UP000704341"/>
    </source>
</evidence>
<reference evidence="2 3" key="1">
    <citation type="submission" date="2018-07" db="EMBL/GenBank/DDBJ databases">
        <title>Phylogenomic Insights into understanding Host Adaptation of Lactobacillus reuteri by a novel species, Lactobacillus spp. M31.</title>
        <authorList>
            <person name="Sharma S."/>
            <person name="Patil P."/>
            <person name="Korpole S."/>
            <person name="Patil P.B."/>
        </authorList>
    </citation>
    <scope>NUCLEOTIDE SEQUENCE [LARGE SCALE GENOMIC DNA]</scope>
    <source>
        <strain evidence="2 3">M31</strain>
    </source>
</reference>